<dbReference type="Proteomes" id="UP000807306">
    <property type="component" value="Unassembled WGS sequence"/>
</dbReference>
<evidence type="ECO:0000313" key="3">
    <source>
        <dbReference type="EMBL" id="KAF9534770.1"/>
    </source>
</evidence>
<name>A0A9P6JWM7_9AGAR</name>
<evidence type="ECO:0000256" key="1">
    <source>
        <dbReference type="SAM" id="MobiDB-lite"/>
    </source>
</evidence>
<protein>
    <submittedName>
        <fullName evidence="3">Uncharacterized protein</fullName>
    </submittedName>
</protein>
<dbReference type="EMBL" id="MU157825">
    <property type="protein sequence ID" value="KAF9534770.1"/>
    <property type="molecule type" value="Genomic_DNA"/>
</dbReference>
<reference evidence="3" key="1">
    <citation type="submission" date="2020-11" db="EMBL/GenBank/DDBJ databases">
        <authorList>
            <consortium name="DOE Joint Genome Institute"/>
            <person name="Ahrendt S."/>
            <person name="Riley R."/>
            <person name="Andreopoulos W."/>
            <person name="Labutti K."/>
            <person name="Pangilinan J."/>
            <person name="Ruiz-Duenas F.J."/>
            <person name="Barrasa J.M."/>
            <person name="Sanchez-Garcia M."/>
            <person name="Camarero S."/>
            <person name="Miyauchi S."/>
            <person name="Serrano A."/>
            <person name="Linde D."/>
            <person name="Babiker R."/>
            <person name="Drula E."/>
            <person name="Ayuso-Fernandez I."/>
            <person name="Pacheco R."/>
            <person name="Padilla G."/>
            <person name="Ferreira P."/>
            <person name="Barriuso J."/>
            <person name="Kellner H."/>
            <person name="Castanera R."/>
            <person name="Alfaro M."/>
            <person name="Ramirez L."/>
            <person name="Pisabarro A.G."/>
            <person name="Kuo A."/>
            <person name="Tritt A."/>
            <person name="Lipzen A."/>
            <person name="He G."/>
            <person name="Yan M."/>
            <person name="Ng V."/>
            <person name="Cullen D."/>
            <person name="Martin F."/>
            <person name="Rosso M.-N."/>
            <person name="Henrissat B."/>
            <person name="Hibbett D."/>
            <person name="Martinez A.T."/>
            <person name="Grigoriev I.V."/>
        </authorList>
    </citation>
    <scope>NUCLEOTIDE SEQUENCE</scope>
    <source>
        <strain evidence="3">CBS 506.95</strain>
    </source>
</reference>
<keyword evidence="4" id="KW-1185">Reference proteome</keyword>
<comment type="caution">
    <text evidence="3">The sequence shown here is derived from an EMBL/GenBank/DDBJ whole genome shotgun (WGS) entry which is preliminary data.</text>
</comment>
<accession>A0A9P6JWM7</accession>
<keyword evidence="2" id="KW-0472">Membrane</keyword>
<organism evidence="3 4">
    <name type="scientific">Crepidotus variabilis</name>
    <dbReference type="NCBI Taxonomy" id="179855"/>
    <lineage>
        <taxon>Eukaryota</taxon>
        <taxon>Fungi</taxon>
        <taxon>Dikarya</taxon>
        <taxon>Basidiomycota</taxon>
        <taxon>Agaricomycotina</taxon>
        <taxon>Agaricomycetes</taxon>
        <taxon>Agaricomycetidae</taxon>
        <taxon>Agaricales</taxon>
        <taxon>Agaricineae</taxon>
        <taxon>Crepidotaceae</taxon>
        <taxon>Crepidotus</taxon>
    </lineage>
</organism>
<dbReference type="OrthoDB" id="3153758at2759"/>
<evidence type="ECO:0000313" key="4">
    <source>
        <dbReference type="Proteomes" id="UP000807306"/>
    </source>
</evidence>
<dbReference type="AlphaFoldDB" id="A0A9P6JWM7"/>
<keyword evidence="2" id="KW-0812">Transmembrane</keyword>
<sequence>MASNSTAKRAASTAPSLNSQLPYSFLGSNSSHSHDNGTGGRTYHIPNYATRYEKRSTQRTRQTISSYANDRTNLISVTFDEDRGSQRITIIFILAILFITAVPTWMGVPSLSQHYGPFKTTERHSGESNGSSDLDSPLDHARTIDVQQSQVNKHQLQSQDKTSWNVTWSKPEVSQTCHGFGTRQYTANLVNLPFFASWEDACRNTPVVIGGATYIHPSACEKGWLFGRVKGRWIVKSEDEVCLPHWGTPKDKGCSSAGSQRRHFEARLLRLKDGENRMALCWTTPIFIHGRPVPKPASCREGIWGVYGVWDVEDAAC</sequence>
<evidence type="ECO:0000256" key="2">
    <source>
        <dbReference type="SAM" id="Phobius"/>
    </source>
</evidence>
<feature type="transmembrane region" description="Helical" evidence="2">
    <location>
        <begin position="88"/>
        <end position="108"/>
    </location>
</feature>
<proteinExistence type="predicted"/>
<gene>
    <name evidence="3" type="ORF">CPB83DRAFT_842917</name>
</gene>
<feature type="region of interest" description="Disordered" evidence="1">
    <location>
        <begin position="119"/>
        <end position="138"/>
    </location>
</feature>
<keyword evidence="2" id="KW-1133">Transmembrane helix</keyword>